<feature type="region of interest" description="Disordered" evidence="10">
    <location>
        <begin position="501"/>
        <end position="529"/>
    </location>
</feature>
<evidence type="ECO:0000256" key="5">
    <source>
        <dbReference type="ARBA" id="ARBA00022729"/>
    </source>
</evidence>
<dbReference type="InterPro" id="IPR017853">
    <property type="entry name" value="GH"/>
</dbReference>
<dbReference type="SUPFAM" id="SSF51445">
    <property type="entry name" value="(Trans)glycosidases"/>
    <property type="match status" value="1"/>
</dbReference>
<keyword evidence="9" id="KW-0624">Polysaccharide degradation</keyword>
<reference evidence="12 13" key="1">
    <citation type="submission" date="2020-10" db="EMBL/GenBank/DDBJ databases">
        <title>Wide distribution of Phycisphaera-like planctomycetes from WD2101 soil group in peatlands and genome analysis of the first cultivated representative.</title>
        <authorList>
            <person name="Dedysh S.N."/>
            <person name="Beletsky A.V."/>
            <person name="Ivanova A."/>
            <person name="Kulichevskaya I.S."/>
            <person name="Suzina N.E."/>
            <person name="Philippov D.A."/>
            <person name="Rakitin A.L."/>
            <person name="Mardanov A.V."/>
            <person name="Ravin N.V."/>
        </authorList>
    </citation>
    <scope>NUCLEOTIDE SEQUENCE [LARGE SCALE GENOMIC DNA]</scope>
    <source>
        <strain evidence="12 13">M1803</strain>
    </source>
</reference>
<evidence type="ECO:0000256" key="3">
    <source>
        <dbReference type="ARBA" id="ARBA00012590"/>
    </source>
</evidence>
<evidence type="ECO:0000256" key="8">
    <source>
        <dbReference type="ARBA" id="ARBA00023295"/>
    </source>
</evidence>
<evidence type="ECO:0000256" key="7">
    <source>
        <dbReference type="ARBA" id="ARBA00023277"/>
    </source>
</evidence>
<dbReference type="PANTHER" id="PTHR31490">
    <property type="entry name" value="GLYCOSYL HYDROLASE"/>
    <property type="match status" value="1"/>
</dbReference>
<evidence type="ECO:0000256" key="10">
    <source>
        <dbReference type="SAM" id="MobiDB-lite"/>
    </source>
</evidence>
<dbReference type="EMBL" id="CP063458">
    <property type="protein sequence ID" value="QOV88313.1"/>
    <property type="molecule type" value="Genomic_DNA"/>
</dbReference>
<protein>
    <recommendedName>
        <fullName evidence="3">endo-1,4-beta-xylanase</fullName>
        <ecNumber evidence="3">3.2.1.8</ecNumber>
    </recommendedName>
</protein>
<accession>A0A7M2WS98</accession>
<keyword evidence="5" id="KW-0732">Signal</keyword>
<keyword evidence="13" id="KW-1185">Reference proteome</keyword>
<evidence type="ECO:0000313" key="12">
    <source>
        <dbReference type="EMBL" id="QOV88313.1"/>
    </source>
</evidence>
<feature type="compositionally biased region" description="Pro residues" evidence="10">
    <location>
        <begin position="517"/>
        <end position="529"/>
    </location>
</feature>
<dbReference type="GO" id="GO:0031176">
    <property type="term" value="F:endo-1,4-beta-xylanase activity"/>
    <property type="evidence" value="ECO:0007669"/>
    <property type="project" value="UniProtKB-EC"/>
</dbReference>
<evidence type="ECO:0000313" key="13">
    <source>
        <dbReference type="Proteomes" id="UP000593765"/>
    </source>
</evidence>
<evidence type="ECO:0000256" key="2">
    <source>
        <dbReference type="ARBA" id="ARBA00007495"/>
    </source>
</evidence>
<feature type="domain" description="GH10" evidence="11">
    <location>
        <begin position="177"/>
        <end position="291"/>
    </location>
</feature>
<evidence type="ECO:0000256" key="4">
    <source>
        <dbReference type="ARBA" id="ARBA00022651"/>
    </source>
</evidence>
<dbReference type="GO" id="GO:0045493">
    <property type="term" value="P:xylan catabolic process"/>
    <property type="evidence" value="ECO:0007669"/>
    <property type="project" value="UniProtKB-KW"/>
</dbReference>
<dbReference type="Gene3D" id="3.20.20.80">
    <property type="entry name" value="Glycosidases"/>
    <property type="match status" value="1"/>
</dbReference>
<dbReference type="AlphaFoldDB" id="A0A7M2WS98"/>
<dbReference type="InterPro" id="IPR044846">
    <property type="entry name" value="GH10"/>
</dbReference>
<keyword evidence="8" id="KW-0326">Glycosidase</keyword>
<gene>
    <name evidence="12" type="ORF">IPV69_18965</name>
</gene>
<dbReference type="Proteomes" id="UP000593765">
    <property type="component" value="Chromosome"/>
</dbReference>
<keyword evidence="4" id="KW-0858">Xylan degradation</keyword>
<dbReference type="PANTHER" id="PTHR31490:SF88">
    <property type="entry name" value="BETA-XYLANASE"/>
    <property type="match status" value="1"/>
</dbReference>
<dbReference type="RefSeq" id="WP_206291291.1">
    <property type="nucleotide sequence ID" value="NZ_CP063458.1"/>
</dbReference>
<sequence length="529" mass="59341">MPVKFEIYRNGARLTAFEPVAAMAIGPESVPVPGEILFRDGLLIVNRKDDHAVGIALLWDVGPLGSFILETTRLQPREKPYVLNVELARFRLMKIVQKQEDWNLFDFPKFEKFLQKLHEGQMLFAETLGKLHDPAVAAGLADRALEMAIDLSEQLATFHTDLLLNRRKQTNGFVKHVFGCRIDPQVNNERYREMVATQFDYAVVPMSWKEVQPQEQSFNPAPVDEWVEFLSKRRVPTIAGPLVRLDSQNVPDWMVIWEHDFDMLREMAYDYVQKMVTRYRKAVAVWNVVAGIQSNTAFSLSFEQIIELTRLLVSQVKTLLPGARTLVTITHPFGEYHARGRGGAPAGVPPMLYAEMLANAGIAFEAFGLEIELGVPTTGNFNRDLFQMSCALDKFATLGKPVFITAIGVPGRHNADPGDVTGGRLNPDQAGRWHRPWDPQLQAEWMDAVYQMALSKPFVEAIAWNNLTDVKPSLPGGGLLDDMLQPKAAFTKLQQLREKFRPPPVQVPTAHGAPAQPATPPTPPPLPRK</sequence>
<proteinExistence type="inferred from homology"/>
<dbReference type="EC" id="3.2.1.8" evidence="3"/>
<dbReference type="KEGG" id="hbs:IPV69_18965"/>
<keyword evidence="7" id="KW-0119">Carbohydrate metabolism</keyword>
<comment type="catalytic activity">
    <reaction evidence="1">
        <text>Endohydrolysis of (1-&gt;4)-beta-D-xylosidic linkages in xylans.</text>
        <dbReference type="EC" id="3.2.1.8"/>
    </reaction>
</comment>
<evidence type="ECO:0000256" key="6">
    <source>
        <dbReference type="ARBA" id="ARBA00022801"/>
    </source>
</evidence>
<evidence type="ECO:0000259" key="11">
    <source>
        <dbReference type="Pfam" id="PF00331"/>
    </source>
</evidence>
<organism evidence="12 13">
    <name type="scientific">Humisphaera borealis</name>
    <dbReference type="NCBI Taxonomy" id="2807512"/>
    <lineage>
        <taxon>Bacteria</taxon>
        <taxon>Pseudomonadati</taxon>
        <taxon>Planctomycetota</taxon>
        <taxon>Phycisphaerae</taxon>
        <taxon>Tepidisphaerales</taxon>
        <taxon>Tepidisphaeraceae</taxon>
        <taxon>Humisphaera</taxon>
    </lineage>
</organism>
<comment type="similarity">
    <text evidence="2">Belongs to the glycosyl hydrolase 10 (cellulase F) family.</text>
</comment>
<evidence type="ECO:0000256" key="1">
    <source>
        <dbReference type="ARBA" id="ARBA00000681"/>
    </source>
</evidence>
<dbReference type="InterPro" id="IPR001000">
    <property type="entry name" value="GH10_dom"/>
</dbReference>
<keyword evidence="6" id="KW-0378">Hydrolase</keyword>
<evidence type="ECO:0000256" key="9">
    <source>
        <dbReference type="ARBA" id="ARBA00023326"/>
    </source>
</evidence>
<name>A0A7M2WS98_9BACT</name>
<dbReference type="Pfam" id="PF00331">
    <property type="entry name" value="Glyco_hydro_10"/>
    <property type="match status" value="1"/>
</dbReference>